<feature type="compositionally biased region" description="Polar residues" evidence="4">
    <location>
        <begin position="79"/>
        <end position="97"/>
    </location>
</feature>
<feature type="region of interest" description="Disordered" evidence="4">
    <location>
        <begin position="49"/>
        <end position="135"/>
    </location>
</feature>
<dbReference type="GO" id="GO:0003735">
    <property type="term" value="F:structural constituent of ribosome"/>
    <property type="evidence" value="ECO:0007669"/>
    <property type="project" value="InterPro"/>
</dbReference>
<evidence type="ECO:0000256" key="1">
    <source>
        <dbReference type="ARBA" id="ARBA00006194"/>
    </source>
</evidence>
<dbReference type="VEuPathDB" id="FungiDB:PV10_08440"/>
<accession>A0A438N765</accession>
<evidence type="ECO:0000256" key="4">
    <source>
        <dbReference type="SAM" id="MobiDB-lite"/>
    </source>
</evidence>
<keyword evidence="3" id="KW-0687">Ribonucleoprotein</keyword>
<dbReference type="GO" id="GO:0006412">
    <property type="term" value="P:translation"/>
    <property type="evidence" value="ECO:0007669"/>
    <property type="project" value="InterPro"/>
</dbReference>
<gene>
    <name evidence="5" type="ORF">B0A52_03801</name>
</gene>
<dbReference type="OrthoDB" id="1654884at2759"/>
<protein>
    <recommendedName>
        <fullName evidence="7">Ribosomal protein S11</fullName>
    </recommendedName>
</protein>
<reference evidence="5 6" key="1">
    <citation type="submission" date="2017-03" db="EMBL/GenBank/DDBJ databases">
        <title>Genomes of endolithic fungi from Antarctica.</title>
        <authorList>
            <person name="Coleine C."/>
            <person name="Masonjones S."/>
            <person name="Stajich J.E."/>
        </authorList>
    </citation>
    <scope>NUCLEOTIDE SEQUENCE [LARGE SCALE GENOMIC DNA]</scope>
    <source>
        <strain evidence="5 6">CCFEE 6314</strain>
    </source>
</reference>
<name>A0A438N765_EXOME</name>
<dbReference type="InterPro" id="IPR036967">
    <property type="entry name" value="Ribosomal_uS11_sf"/>
</dbReference>
<dbReference type="GO" id="GO:1990904">
    <property type="term" value="C:ribonucleoprotein complex"/>
    <property type="evidence" value="ECO:0007669"/>
    <property type="project" value="UniProtKB-KW"/>
</dbReference>
<dbReference type="EMBL" id="NAJM01000016">
    <property type="protein sequence ID" value="RVX71617.1"/>
    <property type="molecule type" value="Genomic_DNA"/>
</dbReference>
<evidence type="ECO:0000256" key="2">
    <source>
        <dbReference type="ARBA" id="ARBA00022980"/>
    </source>
</evidence>
<dbReference type="GO" id="GO:0005840">
    <property type="term" value="C:ribosome"/>
    <property type="evidence" value="ECO:0007669"/>
    <property type="project" value="UniProtKB-KW"/>
</dbReference>
<evidence type="ECO:0000313" key="5">
    <source>
        <dbReference type="EMBL" id="RVX71617.1"/>
    </source>
</evidence>
<dbReference type="SUPFAM" id="SSF53137">
    <property type="entry name" value="Translational machinery components"/>
    <property type="match status" value="1"/>
</dbReference>
<dbReference type="Proteomes" id="UP000288859">
    <property type="component" value="Unassembled WGS sequence"/>
</dbReference>
<dbReference type="AlphaFoldDB" id="A0A438N765"/>
<dbReference type="Gene3D" id="3.30.420.80">
    <property type="entry name" value="Ribosomal protein S11"/>
    <property type="match status" value="1"/>
</dbReference>
<dbReference type="HAMAP" id="MF_01310">
    <property type="entry name" value="Ribosomal_uS11"/>
    <property type="match status" value="1"/>
</dbReference>
<feature type="compositionally biased region" description="Basic and acidic residues" evidence="4">
    <location>
        <begin position="103"/>
        <end position="118"/>
    </location>
</feature>
<evidence type="ECO:0008006" key="7">
    <source>
        <dbReference type="Google" id="ProtNLM"/>
    </source>
</evidence>
<proteinExistence type="inferred from homology"/>
<evidence type="ECO:0000256" key="3">
    <source>
        <dbReference type="ARBA" id="ARBA00023274"/>
    </source>
</evidence>
<organism evidence="5 6">
    <name type="scientific">Exophiala mesophila</name>
    <name type="common">Black yeast-like fungus</name>
    <dbReference type="NCBI Taxonomy" id="212818"/>
    <lineage>
        <taxon>Eukaryota</taxon>
        <taxon>Fungi</taxon>
        <taxon>Dikarya</taxon>
        <taxon>Ascomycota</taxon>
        <taxon>Pezizomycotina</taxon>
        <taxon>Eurotiomycetes</taxon>
        <taxon>Chaetothyriomycetidae</taxon>
        <taxon>Chaetothyriales</taxon>
        <taxon>Herpotrichiellaceae</taxon>
        <taxon>Exophiala</taxon>
    </lineage>
</organism>
<comment type="similarity">
    <text evidence="1">Belongs to the universal ribosomal protein uS11 family.</text>
</comment>
<dbReference type="InterPro" id="IPR001971">
    <property type="entry name" value="Ribosomal_uS11"/>
</dbReference>
<evidence type="ECO:0000313" key="6">
    <source>
        <dbReference type="Proteomes" id="UP000288859"/>
    </source>
</evidence>
<sequence>MARSSTLPSICRSCLQSTTTRPITKSGRPRLLASSIPYQTITSRELHGVDWSKNSSPSAPKPNHPNSESSEPTSESDSLITQAFSSRNARTTNSDISSWRRMTRQETMEKDQQNEDRLAALSPGGNSGNAGAGNASLDEPYHIHVYAHKHNMHLTLTEPGRSPILSLSAGKLGLRNSQRATYDACYQLTTYFFRKMMEKQWRLGGKKATTNPLLTFEAIKTPRLGHKSLGIEVVFRGFGPGREAFQKCLLGTEGKFLRGLISRVTDSTRLKFGGCRSRKVRRLG</sequence>
<feature type="compositionally biased region" description="Low complexity" evidence="4">
    <location>
        <begin position="64"/>
        <end position="78"/>
    </location>
</feature>
<keyword evidence="2" id="KW-0689">Ribosomal protein</keyword>
<comment type="caution">
    <text evidence="5">The sequence shown here is derived from an EMBL/GenBank/DDBJ whole genome shotgun (WGS) entry which is preliminary data.</text>
</comment>